<evidence type="ECO:0000256" key="2">
    <source>
        <dbReference type="ARBA" id="ARBA00008432"/>
    </source>
</evidence>
<evidence type="ECO:0000256" key="3">
    <source>
        <dbReference type="ARBA" id="ARBA00022448"/>
    </source>
</evidence>
<feature type="transmembrane region" description="Helical" evidence="10">
    <location>
        <begin position="277"/>
        <end position="297"/>
    </location>
</feature>
<feature type="transmembrane region" description="Helical" evidence="10">
    <location>
        <begin position="309"/>
        <end position="331"/>
    </location>
</feature>
<feature type="transmembrane region" description="Helical" evidence="10">
    <location>
        <begin position="343"/>
        <end position="365"/>
    </location>
</feature>
<evidence type="ECO:0000256" key="7">
    <source>
        <dbReference type="ARBA" id="ARBA00022989"/>
    </source>
</evidence>
<feature type="transmembrane region" description="Helical" evidence="10">
    <location>
        <begin position="33"/>
        <end position="58"/>
    </location>
</feature>
<keyword evidence="6 10" id="KW-0812">Transmembrane</keyword>
<evidence type="ECO:0000256" key="9">
    <source>
        <dbReference type="ARBA" id="ARBA00023136"/>
    </source>
</evidence>
<gene>
    <name evidence="11" type="ORF">AFA91_09085</name>
</gene>
<reference evidence="11 12" key="1">
    <citation type="submission" date="2015-07" db="EMBL/GenBank/DDBJ databases">
        <title>Complete genome sequence of Mycobacterium goodii X7B, a facultative thermophilic biodesulfurizing bacterium.</title>
        <authorList>
            <person name="Yu B."/>
            <person name="Li F."/>
            <person name="Xu P."/>
        </authorList>
    </citation>
    <scope>NUCLEOTIDE SEQUENCE [LARGE SCALE GENOMIC DNA]</scope>
    <source>
        <strain evidence="11 12">X7B</strain>
    </source>
</reference>
<dbReference type="SUPFAM" id="SSF103473">
    <property type="entry name" value="MFS general substrate transporter"/>
    <property type="match status" value="1"/>
</dbReference>
<evidence type="ECO:0000256" key="6">
    <source>
        <dbReference type="ARBA" id="ARBA00022692"/>
    </source>
</evidence>
<dbReference type="InterPro" id="IPR011701">
    <property type="entry name" value="MFS"/>
</dbReference>
<proteinExistence type="inferred from homology"/>
<accession>A0A0K0X3U1</accession>
<keyword evidence="5" id="KW-0997">Cell inner membrane</keyword>
<dbReference type="FunFam" id="1.20.1250.20:FF:000024">
    <property type="entry name" value="Nitrite extrusion protein NarK"/>
    <property type="match status" value="1"/>
</dbReference>
<comment type="similarity">
    <text evidence="2">Belongs to the major facilitator superfamily. Nitrate/nitrite porter (TC 2.A.1.8) family.</text>
</comment>
<dbReference type="Pfam" id="PF07690">
    <property type="entry name" value="MFS_1"/>
    <property type="match status" value="1"/>
</dbReference>
<name>A0A0K0X3U1_MYCGD</name>
<evidence type="ECO:0000256" key="4">
    <source>
        <dbReference type="ARBA" id="ARBA00022475"/>
    </source>
</evidence>
<feature type="transmembrane region" description="Helical" evidence="10">
    <location>
        <begin position="164"/>
        <end position="185"/>
    </location>
</feature>
<evidence type="ECO:0000256" key="5">
    <source>
        <dbReference type="ARBA" id="ARBA00022519"/>
    </source>
</evidence>
<dbReference type="InterPro" id="IPR036259">
    <property type="entry name" value="MFS_trans_sf"/>
</dbReference>
<keyword evidence="9 10" id="KW-0472">Membrane</keyword>
<feature type="transmembrane region" description="Helical" evidence="10">
    <location>
        <begin position="125"/>
        <end position="143"/>
    </location>
</feature>
<evidence type="ECO:0000313" key="12">
    <source>
        <dbReference type="Proteomes" id="UP000062255"/>
    </source>
</evidence>
<dbReference type="GO" id="GO:0015112">
    <property type="term" value="F:nitrate transmembrane transporter activity"/>
    <property type="evidence" value="ECO:0007669"/>
    <property type="project" value="InterPro"/>
</dbReference>
<feature type="transmembrane region" description="Helical" evidence="10">
    <location>
        <begin position="191"/>
        <end position="214"/>
    </location>
</feature>
<keyword evidence="7 10" id="KW-1133">Transmembrane helix</keyword>
<keyword evidence="3" id="KW-0813">Transport</keyword>
<sequence>MPTLPKSKRITNWDPEDTVAWEAGNKLIARRNLIWSVVAEHIGFSIWSIWSVMVLFMPEAVYGFSAGDKFLLGATATLVGACLRIPYTLATATFGGRNWTVFSALVLLVPTVLTVVLMANPGLPLWPYLLCAALAGFGGGNFASSMTNINAFYPQRLKGWALGLNAGGGNIGVPMIQLVGLFVIATAGNRAPYWVCAVYLVALAVAGLGAAMYMDNLEQHKIDLGAMKAILAQRDTWIISLLYIGTFGSFIGFAFAFGQVLQINFIAGGQTPAQASLHAAQIAFVGPLLGSLSRVYGGKLADRIGGGRVTLVTFAGMILGAGLLVAISMVADGSSAAATGPMMAGYVVGFIALFLLSGIGNGSVYKMIPSIFEARSHSLDVGEEERQQWSRSMAGALIGFAGAVGALGGVGINMALRQSYLASGSATTAFWIFLAFYVLASVVTWFCYVRRPVATLVTAEQRHAPAIAG</sequence>
<dbReference type="InterPro" id="IPR044772">
    <property type="entry name" value="NO3_transporter"/>
</dbReference>
<dbReference type="AlphaFoldDB" id="A0A0K0X3U1"/>
<dbReference type="OrthoDB" id="9771451at2"/>
<dbReference type="GO" id="GO:0005886">
    <property type="term" value="C:plasma membrane"/>
    <property type="evidence" value="ECO:0007669"/>
    <property type="project" value="UniProtKB-SubCell"/>
</dbReference>
<dbReference type="KEGG" id="mgo:AFA91_09085"/>
<dbReference type="Gene3D" id="1.20.1250.20">
    <property type="entry name" value="MFS general substrate transporter like domains"/>
    <property type="match status" value="1"/>
</dbReference>
<dbReference type="GO" id="GO:0042128">
    <property type="term" value="P:nitrate assimilation"/>
    <property type="evidence" value="ECO:0007669"/>
    <property type="project" value="UniProtKB-KW"/>
</dbReference>
<evidence type="ECO:0000313" key="11">
    <source>
        <dbReference type="EMBL" id="AKS32002.1"/>
    </source>
</evidence>
<dbReference type="STRING" id="134601.AFA91_09085"/>
<evidence type="ECO:0000256" key="10">
    <source>
        <dbReference type="SAM" id="Phobius"/>
    </source>
</evidence>
<feature type="transmembrane region" description="Helical" evidence="10">
    <location>
        <begin position="394"/>
        <end position="416"/>
    </location>
</feature>
<feature type="transmembrane region" description="Helical" evidence="10">
    <location>
        <begin position="235"/>
        <end position="257"/>
    </location>
</feature>
<feature type="transmembrane region" description="Helical" evidence="10">
    <location>
        <begin position="70"/>
        <end position="87"/>
    </location>
</feature>
<dbReference type="RefSeq" id="WP_049744420.1">
    <property type="nucleotide sequence ID" value="NZ_CP012150.1"/>
</dbReference>
<keyword evidence="8" id="KW-0534">Nitrate assimilation</keyword>
<evidence type="ECO:0000256" key="8">
    <source>
        <dbReference type="ARBA" id="ARBA00023063"/>
    </source>
</evidence>
<keyword evidence="4" id="KW-1003">Cell membrane</keyword>
<dbReference type="PANTHER" id="PTHR23515">
    <property type="entry name" value="HIGH-AFFINITY NITRATE TRANSPORTER 2.3"/>
    <property type="match status" value="1"/>
</dbReference>
<dbReference type="CDD" id="cd17341">
    <property type="entry name" value="MFS_NRT2_like"/>
    <property type="match status" value="1"/>
</dbReference>
<evidence type="ECO:0000256" key="1">
    <source>
        <dbReference type="ARBA" id="ARBA00004429"/>
    </source>
</evidence>
<dbReference type="PATRIC" id="fig|134601.6.peg.1888"/>
<dbReference type="GO" id="GO:0015707">
    <property type="term" value="P:nitrite transport"/>
    <property type="evidence" value="ECO:0007669"/>
    <property type="project" value="UniProtKB-ARBA"/>
</dbReference>
<dbReference type="EMBL" id="CP012150">
    <property type="protein sequence ID" value="AKS32002.1"/>
    <property type="molecule type" value="Genomic_DNA"/>
</dbReference>
<organism evidence="11 12">
    <name type="scientific">Mycolicibacterium goodii</name>
    <name type="common">Mycobacterium goodii</name>
    <dbReference type="NCBI Taxonomy" id="134601"/>
    <lineage>
        <taxon>Bacteria</taxon>
        <taxon>Bacillati</taxon>
        <taxon>Actinomycetota</taxon>
        <taxon>Actinomycetes</taxon>
        <taxon>Mycobacteriales</taxon>
        <taxon>Mycobacteriaceae</taxon>
        <taxon>Mycolicibacterium</taxon>
    </lineage>
</organism>
<comment type="subcellular location">
    <subcellularLocation>
        <location evidence="1">Cell inner membrane</location>
        <topology evidence="1">Multi-pass membrane protein</topology>
    </subcellularLocation>
</comment>
<feature type="transmembrane region" description="Helical" evidence="10">
    <location>
        <begin position="99"/>
        <end position="119"/>
    </location>
</feature>
<dbReference type="Proteomes" id="UP000062255">
    <property type="component" value="Chromosome"/>
</dbReference>
<protein>
    <submittedName>
        <fullName evidence="11">Major facilitator transporter</fullName>
    </submittedName>
</protein>
<feature type="transmembrane region" description="Helical" evidence="10">
    <location>
        <begin position="428"/>
        <end position="448"/>
    </location>
</feature>